<reference evidence="5" key="1">
    <citation type="submission" date="2021-03" db="EMBL/GenBank/DDBJ databases">
        <title>Roseibium sp. CAU 1637 isolated from Incheon.</title>
        <authorList>
            <person name="Kim W."/>
        </authorList>
    </citation>
    <scope>NUCLEOTIDE SEQUENCE</scope>
    <source>
        <strain evidence="5">CAU 1637</strain>
    </source>
</reference>
<feature type="domain" description="CBS" evidence="4">
    <location>
        <begin position="241"/>
        <end position="301"/>
    </location>
</feature>
<evidence type="ECO:0000313" key="6">
    <source>
        <dbReference type="Proteomes" id="UP000664779"/>
    </source>
</evidence>
<comment type="caution">
    <text evidence="5">The sequence shown here is derived from an EMBL/GenBank/DDBJ whole genome shotgun (WGS) entry which is preliminary data.</text>
</comment>
<feature type="domain" description="CBS" evidence="4">
    <location>
        <begin position="324"/>
        <end position="382"/>
    </location>
</feature>
<feature type="transmembrane region" description="Helical" evidence="3">
    <location>
        <begin position="20"/>
        <end position="41"/>
    </location>
</feature>
<feature type="transmembrane region" description="Helical" evidence="3">
    <location>
        <begin position="76"/>
        <end position="93"/>
    </location>
</feature>
<dbReference type="InterPro" id="IPR007065">
    <property type="entry name" value="HPP"/>
</dbReference>
<evidence type="ECO:0000259" key="4">
    <source>
        <dbReference type="PROSITE" id="PS51371"/>
    </source>
</evidence>
<dbReference type="Pfam" id="PF00571">
    <property type="entry name" value="CBS"/>
    <property type="match status" value="2"/>
</dbReference>
<dbReference type="CDD" id="cd04600">
    <property type="entry name" value="CBS_pair_HPP_assoc"/>
    <property type="match status" value="1"/>
</dbReference>
<feature type="transmembrane region" description="Helical" evidence="3">
    <location>
        <begin position="138"/>
        <end position="161"/>
    </location>
</feature>
<dbReference type="InterPro" id="IPR058581">
    <property type="entry name" value="TM_HPP"/>
</dbReference>
<dbReference type="Gene3D" id="3.10.580.10">
    <property type="entry name" value="CBS-domain"/>
    <property type="match status" value="1"/>
</dbReference>
<keyword evidence="1" id="KW-0129">CBS domain</keyword>
<dbReference type="Pfam" id="PF04982">
    <property type="entry name" value="TM_HPP"/>
    <property type="match status" value="1"/>
</dbReference>
<dbReference type="RefSeq" id="WP_206942936.1">
    <property type="nucleotide sequence ID" value="NZ_JAFLNF010000007.1"/>
</dbReference>
<proteinExistence type="predicted"/>
<sequence length="401" mass="42836">MSIFQRLNPSLVPTSGLERLRASLGALTGILLTGLVSTLSLGSDVNLPLLIAPMGASAVLLFAVPNSPLAQPWSILGGNLIAAFVGVSLALVIHEPLLAASAAIAVSIGIMLMLNCLHPPSGAVALTAVLGGPAIHEAGYWFLLSPVGVNSVLILAVALVFNNITGRHYPHDASTSANAHKTADAPPSRRVGVTGADIRAVIEEQDELLDVSPEDLDELLHRAQIRAFNRQAGQMTCAHIMSKDLRTVHPETKLTHAWRLLVGHHVKGLPVVDAEGKLTGIVTRADFIRHSVLSPEGRLKLGPARLLMATVKRNRPLRLVQDIMTRRVQSALPDTPVGLLVSPMADQGVHHMPIVDADNRLLGIVTQSDLLAALFRRPTQDISPLHPTDTAARRLTLQEQF</sequence>
<dbReference type="PANTHER" id="PTHR33741">
    <property type="entry name" value="TRANSMEMBRANE PROTEIN DDB_G0269096-RELATED"/>
    <property type="match status" value="1"/>
</dbReference>
<keyword evidence="6" id="KW-1185">Reference proteome</keyword>
<feature type="region of interest" description="Disordered" evidence="2">
    <location>
        <begin position="172"/>
        <end position="191"/>
    </location>
</feature>
<dbReference type="PANTHER" id="PTHR33741:SF5">
    <property type="entry name" value="TRANSMEMBRANE PROTEIN DDB_G0269096-RELATED"/>
    <property type="match status" value="1"/>
</dbReference>
<dbReference type="InterPro" id="IPR000644">
    <property type="entry name" value="CBS_dom"/>
</dbReference>
<accession>A0A939J9W0</accession>
<dbReference type="AlphaFoldDB" id="A0A939J9W0"/>
<evidence type="ECO:0000256" key="3">
    <source>
        <dbReference type="SAM" id="Phobius"/>
    </source>
</evidence>
<evidence type="ECO:0000313" key="5">
    <source>
        <dbReference type="EMBL" id="MBO0346791.1"/>
    </source>
</evidence>
<gene>
    <name evidence="5" type="ORF">J0X15_16310</name>
</gene>
<keyword evidence="3" id="KW-1133">Transmembrane helix</keyword>
<dbReference type="PROSITE" id="PS51371">
    <property type="entry name" value="CBS"/>
    <property type="match status" value="2"/>
</dbReference>
<keyword evidence="3" id="KW-0812">Transmembrane</keyword>
<feature type="transmembrane region" description="Helical" evidence="3">
    <location>
        <begin position="99"/>
        <end position="117"/>
    </location>
</feature>
<dbReference type="SMART" id="SM00116">
    <property type="entry name" value="CBS"/>
    <property type="match status" value="2"/>
</dbReference>
<evidence type="ECO:0000256" key="1">
    <source>
        <dbReference type="PROSITE-ProRule" id="PRU00703"/>
    </source>
</evidence>
<dbReference type="InterPro" id="IPR046342">
    <property type="entry name" value="CBS_dom_sf"/>
</dbReference>
<name>A0A939J9W0_9HYPH</name>
<evidence type="ECO:0000256" key="2">
    <source>
        <dbReference type="SAM" id="MobiDB-lite"/>
    </source>
</evidence>
<protein>
    <submittedName>
        <fullName evidence="5">HPP family protein</fullName>
    </submittedName>
</protein>
<organism evidence="5 6">
    <name type="scientific">Roseibium limicola</name>
    <dbReference type="NCBI Taxonomy" id="2816037"/>
    <lineage>
        <taxon>Bacteria</taxon>
        <taxon>Pseudomonadati</taxon>
        <taxon>Pseudomonadota</taxon>
        <taxon>Alphaproteobacteria</taxon>
        <taxon>Hyphomicrobiales</taxon>
        <taxon>Stappiaceae</taxon>
        <taxon>Roseibium</taxon>
    </lineage>
</organism>
<dbReference type="EMBL" id="JAFLNF010000007">
    <property type="protein sequence ID" value="MBO0346791.1"/>
    <property type="molecule type" value="Genomic_DNA"/>
</dbReference>
<keyword evidence="3" id="KW-0472">Membrane</keyword>
<dbReference type="Proteomes" id="UP000664779">
    <property type="component" value="Unassembled WGS sequence"/>
</dbReference>
<dbReference type="SUPFAM" id="SSF54631">
    <property type="entry name" value="CBS-domain pair"/>
    <property type="match status" value="1"/>
</dbReference>